<dbReference type="OrthoDB" id="326243at2"/>
<evidence type="ECO:0000313" key="1">
    <source>
        <dbReference type="EMBL" id="TGN13704.1"/>
    </source>
</evidence>
<sequence>MDSVRLFGKGSDMKDKKRSSIFAARTGLDTNQTKDNLVAKDDTAEKINRLQESIETSAKNMVKTAIIIGDLLNAKKAELKHGDFLPWIESNLTISRFTASRYMKLYENRDRLNVARVQHLREALALLSENKVEKEINPDKTVNVAIVYKEWKTTKRRLTNSERQSLQNLIEKKLSLEKRKITNLQKDLSELKKN</sequence>
<dbReference type="InterPro" id="IPR021451">
    <property type="entry name" value="DUF3102"/>
</dbReference>
<reference evidence="1" key="1">
    <citation type="journal article" date="2019" name="PLoS Negl. Trop. Dis.">
        <title>Revisiting the worldwide diversity of Leptospira species in the environment.</title>
        <authorList>
            <person name="Vincent A.T."/>
            <person name="Schiettekatte O."/>
            <person name="Bourhy P."/>
            <person name="Veyrier F.J."/>
            <person name="Picardeau M."/>
        </authorList>
    </citation>
    <scope>NUCLEOTIDE SEQUENCE [LARGE SCALE GENOMIC DNA]</scope>
    <source>
        <strain evidence="1">201400974</strain>
    </source>
</reference>
<gene>
    <name evidence="1" type="ORF">EHS11_03520</name>
</gene>
<proteinExistence type="predicted"/>
<organism evidence="1 2">
    <name type="scientific">Leptospira ilyithenensis</name>
    <dbReference type="NCBI Taxonomy" id="2484901"/>
    <lineage>
        <taxon>Bacteria</taxon>
        <taxon>Pseudomonadati</taxon>
        <taxon>Spirochaetota</taxon>
        <taxon>Spirochaetia</taxon>
        <taxon>Leptospirales</taxon>
        <taxon>Leptospiraceae</taxon>
        <taxon>Leptospira</taxon>
    </lineage>
</organism>
<name>A0A4R9LWF4_9LEPT</name>
<accession>A0A4R9LWF4</accession>
<dbReference type="Pfam" id="PF11300">
    <property type="entry name" value="DUF3102"/>
    <property type="match status" value="1"/>
</dbReference>
<dbReference type="Proteomes" id="UP000298264">
    <property type="component" value="Unassembled WGS sequence"/>
</dbReference>
<comment type="caution">
    <text evidence="1">The sequence shown here is derived from an EMBL/GenBank/DDBJ whole genome shotgun (WGS) entry which is preliminary data.</text>
</comment>
<dbReference type="AlphaFoldDB" id="A0A4R9LWF4"/>
<keyword evidence="2" id="KW-1185">Reference proteome</keyword>
<dbReference type="EMBL" id="RQHV01000027">
    <property type="protein sequence ID" value="TGN13704.1"/>
    <property type="molecule type" value="Genomic_DNA"/>
</dbReference>
<protein>
    <submittedName>
        <fullName evidence="1">DUF3102 domain-containing protein</fullName>
    </submittedName>
</protein>
<evidence type="ECO:0000313" key="2">
    <source>
        <dbReference type="Proteomes" id="UP000298264"/>
    </source>
</evidence>